<evidence type="ECO:0000313" key="1">
    <source>
        <dbReference type="EMBL" id="CAK9266260.1"/>
    </source>
</evidence>
<sequence>MTMRSLCVVATAAAATSTPAASTSLRPLSIPPPPRRILAVAAEAHRSRGLRCHNVSSRKQLYIARGTAKIVMGIRAVESYDASFQLQAESDQLLRSLLSSDSFCSQVAKESGLVDAGATTEFSGLLFQPVPWSPTTKHGMPQEFEIYLHDKDNFVIVNVPPNFMFQAKIFKPSRLCAIFKKSSSS</sequence>
<gene>
    <name evidence="1" type="ORF">CSSPJE1EN1_LOCUS11738</name>
</gene>
<protein>
    <submittedName>
        <fullName evidence="1">Uncharacterized protein</fullName>
    </submittedName>
</protein>
<proteinExistence type="predicted"/>
<accession>A0ABP0WL82</accession>
<name>A0ABP0WL82_9BRYO</name>
<organism evidence="1 2">
    <name type="scientific">Sphagnum jensenii</name>
    <dbReference type="NCBI Taxonomy" id="128206"/>
    <lineage>
        <taxon>Eukaryota</taxon>
        <taxon>Viridiplantae</taxon>
        <taxon>Streptophyta</taxon>
        <taxon>Embryophyta</taxon>
        <taxon>Bryophyta</taxon>
        <taxon>Sphagnophytina</taxon>
        <taxon>Sphagnopsida</taxon>
        <taxon>Sphagnales</taxon>
        <taxon>Sphagnaceae</taxon>
        <taxon>Sphagnum</taxon>
    </lineage>
</organism>
<reference evidence="1" key="1">
    <citation type="submission" date="2024-02" db="EMBL/GenBank/DDBJ databases">
        <authorList>
            <consortium name="ELIXIR-Norway"/>
            <consortium name="Elixir Norway"/>
        </authorList>
    </citation>
    <scope>NUCLEOTIDE SEQUENCE</scope>
</reference>
<evidence type="ECO:0000313" key="2">
    <source>
        <dbReference type="Proteomes" id="UP001497444"/>
    </source>
</evidence>
<keyword evidence="2" id="KW-1185">Reference proteome</keyword>
<dbReference type="EMBL" id="OZ020113">
    <property type="protein sequence ID" value="CAK9266260.1"/>
    <property type="molecule type" value="Genomic_DNA"/>
</dbReference>
<dbReference type="Proteomes" id="UP001497444">
    <property type="component" value="Chromosome 18"/>
</dbReference>